<feature type="transmembrane region" description="Helical" evidence="8">
    <location>
        <begin position="319"/>
        <end position="338"/>
    </location>
</feature>
<feature type="domain" description="ABC transmembrane type-1" evidence="9">
    <location>
        <begin position="61"/>
        <end position="253"/>
    </location>
</feature>
<keyword evidence="3" id="KW-1003">Cell membrane</keyword>
<name>A0ABV6ZUQ8_9PROT</name>
<feature type="transmembrane region" description="Helical" evidence="8">
    <location>
        <begin position="12"/>
        <end position="40"/>
    </location>
</feature>
<evidence type="ECO:0000256" key="4">
    <source>
        <dbReference type="ARBA" id="ARBA00022519"/>
    </source>
</evidence>
<protein>
    <submittedName>
        <fullName evidence="10">ABC transporter permease</fullName>
    </submittedName>
</protein>
<feature type="transmembrane region" description="Helical" evidence="8">
    <location>
        <begin position="502"/>
        <end position="524"/>
    </location>
</feature>
<evidence type="ECO:0000259" key="9">
    <source>
        <dbReference type="PROSITE" id="PS50928"/>
    </source>
</evidence>
<keyword evidence="4" id="KW-0997">Cell inner membrane</keyword>
<dbReference type="EMBL" id="JBHRSV010000001">
    <property type="protein sequence ID" value="MFC2925128.1"/>
    <property type="molecule type" value="Genomic_DNA"/>
</dbReference>
<keyword evidence="7 8" id="KW-0472">Membrane</keyword>
<dbReference type="PANTHER" id="PTHR43357">
    <property type="entry name" value="INNER MEMBRANE ABC TRANSPORTER PERMEASE PROTEIN YDCV"/>
    <property type="match status" value="1"/>
</dbReference>
<dbReference type="SUPFAM" id="SSF161098">
    <property type="entry name" value="MetI-like"/>
    <property type="match status" value="2"/>
</dbReference>
<feature type="transmembrane region" description="Helical" evidence="8">
    <location>
        <begin position="359"/>
        <end position="380"/>
    </location>
</feature>
<dbReference type="InterPro" id="IPR035906">
    <property type="entry name" value="MetI-like_sf"/>
</dbReference>
<proteinExistence type="inferred from homology"/>
<evidence type="ECO:0000256" key="3">
    <source>
        <dbReference type="ARBA" id="ARBA00022475"/>
    </source>
</evidence>
<keyword evidence="5 8" id="KW-0812">Transmembrane</keyword>
<dbReference type="Proteomes" id="UP001595379">
    <property type="component" value="Unassembled WGS sequence"/>
</dbReference>
<dbReference type="RefSeq" id="WP_343164007.1">
    <property type="nucleotide sequence ID" value="NZ_JBHRSV010000001.1"/>
</dbReference>
<dbReference type="Gene3D" id="1.10.3720.10">
    <property type="entry name" value="MetI-like"/>
    <property type="match status" value="2"/>
</dbReference>
<keyword evidence="11" id="KW-1185">Reference proteome</keyword>
<dbReference type="CDD" id="cd06261">
    <property type="entry name" value="TM_PBP2"/>
    <property type="match status" value="2"/>
</dbReference>
<dbReference type="Pfam" id="PF00528">
    <property type="entry name" value="BPD_transp_1"/>
    <property type="match status" value="2"/>
</dbReference>
<evidence type="ECO:0000256" key="7">
    <source>
        <dbReference type="ARBA" id="ARBA00023136"/>
    </source>
</evidence>
<comment type="similarity">
    <text evidence="8">Belongs to the binding-protein-dependent transport system permease family.</text>
</comment>
<feature type="transmembrane region" description="Helical" evidence="8">
    <location>
        <begin position="99"/>
        <end position="116"/>
    </location>
</feature>
<evidence type="ECO:0000256" key="2">
    <source>
        <dbReference type="ARBA" id="ARBA00022448"/>
    </source>
</evidence>
<dbReference type="PANTHER" id="PTHR43357:SF3">
    <property type="entry name" value="FE(3+)-TRANSPORT SYSTEM PERMEASE PROTEIN FBPB 2"/>
    <property type="match status" value="1"/>
</dbReference>
<feature type="transmembrane region" description="Helical" evidence="8">
    <location>
        <begin position="273"/>
        <end position="299"/>
    </location>
</feature>
<evidence type="ECO:0000256" key="8">
    <source>
        <dbReference type="RuleBase" id="RU363032"/>
    </source>
</evidence>
<dbReference type="PROSITE" id="PS50928">
    <property type="entry name" value="ABC_TM1"/>
    <property type="match status" value="2"/>
</dbReference>
<accession>A0ABV6ZUQ8</accession>
<sequence length="532" mass="54648">MAVISVWRRRVGLPPVSVILAVTAAGVATLPLLAVLVLAVTGSGADGYLQHLASTRLPGYAANTVLVLVTAAAGAALIGTGLGWLIARTRFPGRSIFEWALALPLAMPAYIAAYGWLDLTLAAGPLGALPTVRGWWGAGVIFAVTLYPYVYLLTRDAFLRQPPHLEEAARALGRSGASAFLTIALPAARPAIAAGLALVAMEALADYGAVIHLGAPTLTVGVLRAWSGAGSLADAARLAVMIVAIALVLTTLERAGRSRARTAGQRSQPNRTALGPGAALLAIIACLTPLLLALVAPLARLAWHALHSEPARNVWNSSLNSISLAAVTACLAALFGLASAYALRSGGRFAAFPVRTAMLGYAAPGAVAAVGVLAVLGTLQSGLDRAAGGIFPVLLTGTVLALVFAYLTRFAAAAIGPCEAALGRIPPSLDEASHLAGAGPVRRFVQIHWPLASGGILAAALIVFVEVLKELPATMILRPFNFDTLAVVAHNYASDERLGQSALPALVLVALALPAMAIVARQAIAPKRIEVR</sequence>
<keyword evidence="2 8" id="KW-0813">Transport</keyword>
<feature type="transmembrane region" description="Helical" evidence="8">
    <location>
        <begin position="386"/>
        <end position="407"/>
    </location>
</feature>
<feature type="transmembrane region" description="Helical" evidence="8">
    <location>
        <begin position="60"/>
        <end position="87"/>
    </location>
</feature>
<feature type="transmembrane region" description="Helical" evidence="8">
    <location>
        <begin position="449"/>
        <end position="468"/>
    </location>
</feature>
<evidence type="ECO:0000313" key="11">
    <source>
        <dbReference type="Proteomes" id="UP001595379"/>
    </source>
</evidence>
<keyword evidence="6 8" id="KW-1133">Transmembrane helix</keyword>
<comment type="caution">
    <text evidence="10">The sequence shown here is derived from an EMBL/GenBank/DDBJ whole genome shotgun (WGS) entry which is preliminary data.</text>
</comment>
<reference evidence="11" key="1">
    <citation type="journal article" date="2019" name="Int. J. Syst. Evol. Microbiol.">
        <title>The Global Catalogue of Microorganisms (GCM) 10K type strain sequencing project: providing services to taxonomists for standard genome sequencing and annotation.</title>
        <authorList>
            <consortium name="The Broad Institute Genomics Platform"/>
            <consortium name="The Broad Institute Genome Sequencing Center for Infectious Disease"/>
            <person name="Wu L."/>
            <person name="Ma J."/>
        </authorList>
    </citation>
    <scope>NUCLEOTIDE SEQUENCE [LARGE SCALE GENOMIC DNA]</scope>
    <source>
        <strain evidence="11">KCTC 52487</strain>
    </source>
</reference>
<feature type="domain" description="ABC transmembrane type-1" evidence="9">
    <location>
        <begin position="318"/>
        <end position="519"/>
    </location>
</feature>
<dbReference type="InterPro" id="IPR000515">
    <property type="entry name" value="MetI-like"/>
</dbReference>
<gene>
    <name evidence="10" type="ORF">ACFOOR_03320</name>
</gene>
<organism evidence="10 11">
    <name type="scientific">Hyphobacterium vulgare</name>
    <dbReference type="NCBI Taxonomy" id="1736751"/>
    <lineage>
        <taxon>Bacteria</taxon>
        <taxon>Pseudomonadati</taxon>
        <taxon>Pseudomonadota</taxon>
        <taxon>Alphaproteobacteria</taxon>
        <taxon>Maricaulales</taxon>
        <taxon>Maricaulaceae</taxon>
        <taxon>Hyphobacterium</taxon>
    </lineage>
</organism>
<evidence type="ECO:0000256" key="1">
    <source>
        <dbReference type="ARBA" id="ARBA00004429"/>
    </source>
</evidence>
<comment type="subcellular location">
    <subcellularLocation>
        <location evidence="1">Cell inner membrane</location>
        <topology evidence="1">Multi-pass membrane protein</topology>
    </subcellularLocation>
    <subcellularLocation>
        <location evidence="8">Cell membrane</location>
        <topology evidence="8">Multi-pass membrane protein</topology>
    </subcellularLocation>
</comment>
<evidence type="ECO:0000313" key="10">
    <source>
        <dbReference type="EMBL" id="MFC2925128.1"/>
    </source>
</evidence>
<evidence type="ECO:0000256" key="6">
    <source>
        <dbReference type="ARBA" id="ARBA00022989"/>
    </source>
</evidence>
<feature type="transmembrane region" description="Helical" evidence="8">
    <location>
        <begin position="136"/>
        <end position="154"/>
    </location>
</feature>
<feature type="transmembrane region" description="Helical" evidence="8">
    <location>
        <begin position="235"/>
        <end position="252"/>
    </location>
</feature>
<evidence type="ECO:0000256" key="5">
    <source>
        <dbReference type="ARBA" id="ARBA00022692"/>
    </source>
</evidence>